<sequence>MTTAAQTRADYAVIARPDRDLLGEGPLWSARENALYWVDIKAPRVNRLSLASGAVQTWSMPEQIGWLIERRETPGFIAGFKSGFAQLTLEPLSITPIGAPEPHLPDNRMNDAKADRHGRIWAGTMDQRSGPQPQGSLYRLDTDLTWRTADSGYRIANGPTFSPDGQTLYHTDSAAGVVYRFDVTEEGTLQNRQTFVTLGDGESPDGMTTDAEGGVWIAIWDGARVSRYSPEGVLDRSIPLPARQITSCTFAGPDLDRMFVTSAAIGCEDEALAGALFEIDPGVRGLAPYAFGG</sequence>
<accession>A0ABX8THD6</accession>
<dbReference type="EMBL" id="CP080034">
    <property type="protein sequence ID" value="QYC10657.1"/>
    <property type="molecule type" value="Genomic_DNA"/>
</dbReference>
<organism evidence="2 3">
    <name type="scientific">Brevundimonas nasdae</name>
    <dbReference type="NCBI Taxonomy" id="172043"/>
    <lineage>
        <taxon>Bacteria</taxon>
        <taxon>Pseudomonadati</taxon>
        <taxon>Pseudomonadota</taxon>
        <taxon>Alphaproteobacteria</taxon>
        <taxon>Caulobacterales</taxon>
        <taxon>Caulobacteraceae</taxon>
        <taxon>Brevundimonas</taxon>
    </lineage>
</organism>
<dbReference type="PANTHER" id="PTHR10907">
    <property type="entry name" value="REGUCALCIN"/>
    <property type="match status" value="1"/>
</dbReference>
<keyword evidence="3" id="KW-1185">Reference proteome</keyword>
<proteinExistence type="predicted"/>
<evidence type="ECO:0000313" key="2">
    <source>
        <dbReference type="EMBL" id="QYC10657.1"/>
    </source>
</evidence>
<feature type="domain" description="SMP-30/Gluconolactonase/LRE-like region" evidence="1">
    <location>
        <begin position="22"/>
        <end position="263"/>
    </location>
</feature>
<dbReference type="GeneID" id="94373851"/>
<name>A0ABX8THD6_9CAUL</name>
<dbReference type="InterPro" id="IPR013658">
    <property type="entry name" value="SGL"/>
</dbReference>
<dbReference type="PANTHER" id="PTHR10907:SF47">
    <property type="entry name" value="REGUCALCIN"/>
    <property type="match status" value="1"/>
</dbReference>
<gene>
    <name evidence="2" type="ORF">KWG56_01145</name>
</gene>
<dbReference type="Proteomes" id="UP000824334">
    <property type="component" value="Chromosome"/>
</dbReference>
<dbReference type="Pfam" id="PF08450">
    <property type="entry name" value="SGL"/>
    <property type="match status" value="1"/>
</dbReference>
<protein>
    <submittedName>
        <fullName evidence="2">SMP-30/gluconolactonase/LRE family protein</fullName>
    </submittedName>
</protein>
<dbReference type="RefSeq" id="WP_219353398.1">
    <property type="nucleotide sequence ID" value="NZ_CP080034.1"/>
</dbReference>
<evidence type="ECO:0000313" key="3">
    <source>
        <dbReference type="Proteomes" id="UP000824334"/>
    </source>
</evidence>
<reference evidence="2 3" key="1">
    <citation type="submission" date="2021-07" db="EMBL/GenBank/DDBJ databases">
        <title>Isolation and characterization of bacteria from a gold mining with a capacity of golden bioaccumulation.</title>
        <authorList>
            <person name="Yang X.J."/>
        </authorList>
    </citation>
    <scope>NUCLEOTIDE SEQUENCE [LARGE SCALE GENOMIC DNA]</scope>
    <source>
        <strain evidence="2 3">Au29</strain>
    </source>
</reference>
<evidence type="ECO:0000259" key="1">
    <source>
        <dbReference type="Pfam" id="PF08450"/>
    </source>
</evidence>